<sequence length="159" mass="17827">MSVSVRLFPVVSCVSFVQFVLRDVHGIVHHLVWLERCPKVARTMRATHFDGGRRLPFVSRDTMLAYARMRGGLGTPDIYPPDQEMRLEAPFWVCALSRASILMIFLYPLFEAENDGGGGWQRAAALRSIFDPCVTILSIHLSCAAKHDSPEDLAMHIVS</sequence>
<gene>
    <name evidence="1" type="ORF">SCHPADRAFT_895569</name>
</gene>
<dbReference type="EMBL" id="KQ086219">
    <property type="protein sequence ID" value="KLO06287.1"/>
    <property type="molecule type" value="Genomic_DNA"/>
</dbReference>
<protein>
    <submittedName>
        <fullName evidence="1">Uncharacterized protein</fullName>
    </submittedName>
</protein>
<dbReference type="AlphaFoldDB" id="A0A0H2R4L9"/>
<evidence type="ECO:0000313" key="1">
    <source>
        <dbReference type="EMBL" id="KLO06287.1"/>
    </source>
</evidence>
<evidence type="ECO:0000313" key="2">
    <source>
        <dbReference type="Proteomes" id="UP000053477"/>
    </source>
</evidence>
<reference evidence="1 2" key="1">
    <citation type="submission" date="2015-04" db="EMBL/GenBank/DDBJ databases">
        <title>Complete genome sequence of Schizopora paradoxa KUC8140, a cosmopolitan wood degrader in East Asia.</title>
        <authorList>
            <consortium name="DOE Joint Genome Institute"/>
            <person name="Min B."/>
            <person name="Park H."/>
            <person name="Jang Y."/>
            <person name="Kim J.-J."/>
            <person name="Kim K.H."/>
            <person name="Pangilinan J."/>
            <person name="Lipzen A."/>
            <person name="Riley R."/>
            <person name="Grigoriev I.V."/>
            <person name="Spatafora J.W."/>
            <person name="Choi I.-G."/>
        </authorList>
    </citation>
    <scope>NUCLEOTIDE SEQUENCE [LARGE SCALE GENOMIC DNA]</scope>
    <source>
        <strain evidence="1 2">KUC8140</strain>
    </source>
</reference>
<dbReference type="InParanoid" id="A0A0H2R4L9"/>
<name>A0A0H2R4L9_9AGAM</name>
<organism evidence="1 2">
    <name type="scientific">Schizopora paradoxa</name>
    <dbReference type="NCBI Taxonomy" id="27342"/>
    <lineage>
        <taxon>Eukaryota</taxon>
        <taxon>Fungi</taxon>
        <taxon>Dikarya</taxon>
        <taxon>Basidiomycota</taxon>
        <taxon>Agaricomycotina</taxon>
        <taxon>Agaricomycetes</taxon>
        <taxon>Hymenochaetales</taxon>
        <taxon>Schizoporaceae</taxon>
        <taxon>Schizopora</taxon>
    </lineage>
</organism>
<dbReference type="Proteomes" id="UP000053477">
    <property type="component" value="Unassembled WGS sequence"/>
</dbReference>
<accession>A0A0H2R4L9</accession>
<keyword evidence="2" id="KW-1185">Reference proteome</keyword>
<proteinExistence type="predicted"/>